<name>A0ABR2BV05_9ROSI</name>
<evidence type="ECO:0000313" key="1">
    <source>
        <dbReference type="EMBL" id="KAK8510863.1"/>
    </source>
</evidence>
<organism evidence="1 2">
    <name type="scientific">Hibiscus sabdariffa</name>
    <name type="common">roselle</name>
    <dbReference type="NCBI Taxonomy" id="183260"/>
    <lineage>
        <taxon>Eukaryota</taxon>
        <taxon>Viridiplantae</taxon>
        <taxon>Streptophyta</taxon>
        <taxon>Embryophyta</taxon>
        <taxon>Tracheophyta</taxon>
        <taxon>Spermatophyta</taxon>
        <taxon>Magnoliopsida</taxon>
        <taxon>eudicotyledons</taxon>
        <taxon>Gunneridae</taxon>
        <taxon>Pentapetalae</taxon>
        <taxon>rosids</taxon>
        <taxon>malvids</taxon>
        <taxon>Malvales</taxon>
        <taxon>Malvaceae</taxon>
        <taxon>Malvoideae</taxon>
        <taxon>Hibiscus</taxon>
    </lineage>
</organism>
<dbReference type="EMBL" id="JBBPBM010000080">
    <property type="protein sequence ID" value="KAK8510863.1"/>
    <property type="molecule type" value="Genomic_DNA"/>
</dbReference>
<gene>
    <name evidence="1" type="ORF">V6N12_036777</name>
</gene>
<reference evidence="1 2" key="1">
    <citation type="journal article" date="2024" name="G3 (Bethesda)">
        <title>Genome assembly of Hibiscus sabdariffa L. provides insights into metabolisms of medicinal natural products.</title>
        <authorList>
            <person name="Kim T."/>
        </authorList>
    </citation>
    <scope>NUCLEOTIDE SEQUENCE [LARGE SCALE GENOMIC DNA]</scope>
    <source>
        <strain evidence="1">TK-2024</strain>
        <tissue evidence="1">Old leaves</tissue>
    </source>
</reference>
<accession>A0ABR2BV05</accession>
<evidence type="ECO:0000313" key="2">
    <source>
        <dbReference type="Proteomes" id="UP001472677"/>
    </source>
</evidence>
<dbReference type="Proteomes" id="UP001472677">
    <property type="component" value="Unassembled WGS sequence"/>
</dbReference>
<sequence>MRTTKLRIFSRTISLRVGHYWCLKLLCYLERRTLNGRLLKSNFVQKLEIQCRRSIRTIFIIIKIQTRFDFGNTHHIEIFIDENRNYPRLFAGWKKQPLVVKKFDGGDGEH</sequence>
<proteinExistence type="predicted"/>
<keyword evidence="2" id="KW-1185">Reference proteome</keyword>
<comment type="caution">
    <text evidence="1">The sequence shown here is derived from an EMBL/GenBank/DDBJ whole genome shotgun (WGS) entry which is preliminary data.</text>
</comment>
<protein>
    <submittedName>
        <fullName evidence="1">Uncharacterized protein</fullName>
    </submittedName>
</protein>